<dbReference type="InterPro" id="IPR024678">
    <property type="entry name" value="Kinase_OSR1/WNK_CCT"/>
</dbReference>
<feature type="compositionally biased region" description="Low complexity" evidence="18">
    <location>
        <begin position="1524"/>
        <end position="1549"/>
    </location>
</feature>
<feature type="compositionally biased region" description="Basic and acidic residues" evidence="18">
    <location>
        <begin position="555"/>
        <end position="567"/>
    </location>
</feature>
<feature type="region of interest" description="Disordered" evidence="18">
    <location>
        <begin position="1682"/>
        <end position="1823"/>
    </location>
</feature>
<comment type="cofactor">
    <cofactor evidence="1">
        <name>Mg(2+)</name>
        <dbReference type="ChEBI" id="CHEBI:18420"/>
    </cofactor>
</comment>
<dbReference type="GO" id="GO:1904062">
    <property type="term" value="P:regulation of monoatomic cation transmembrane transport"/>
    <property type="evidence" value="ECO:0007669"/>
    <property type="project" value="UniProtKB-ARBA"/>
</dbReference>
<keyword evidence="10" id="KW-0067">ATP-binding</keyword>
<evidence type="ECO:0000256" key="6">
    <source>
        <dbReference type="ARBA" id="ARBA00022553"/>
    </source>
</evidence>
<feature type="compositionally biased region" description="Low complexity" evidence="18">
    <location>
        <begin position="1477"/>
        <end position="1515"/>
    </location>
</feature>
<evidence type="ECO:0000256" key="2">
    <source>
        <dbReference type="ARBA" id="ARBA00004496"/>
    </source>
</evidence>
<feature type="compositionally biased region" description="Basic and acidic residues" evidence="18">
    <location>
        <begin position="1550"/>
        <end position="1560"/>
    </location>
</feature>
<organism evidence="20 21">
    <name type="scientific">Pygocentrus nattereri</name>
    <name type="common">Red-bellied piranha</name>
    <dbReference type="NCBI Taxonomy" id="42514"/>
    <lineage>
        <taxon>Eukaryota</taxon>
        <taxon>Metazoa</taxon>
        <taxon>Chordata</taxon>
        <taxon>Craniata</taxon>
        <taxon>Vertebrata</taxon>
        <taxon>Euteleostomi</taxon>
        <taxon>Actinopterygii</taxon>
        <taxon>Neopterygii</taxon>
        <taxon>Teleostei</taxon>
        <taxon>Ostariophysi</taxon>
        <taxon>Characiformes</taxon>
        <taxon>Characoidei</taxon>
        <taxon>Pygocentrus</taxon>
    </lineage>
</organism>
<feature type="compositionally biased region" description="Polar residues" evidence="18">
    <location>
        <begin position="1091"/>
        <end position="1107"/>
    </location>
</feature>
<feature type="region of interest" description="Disordered" evidence="18">
    <location>
        <begin position="662"/>
        <end position="683"/>
    </location>
</feature>
<dbReference type="GO" id="GO:0005524">
    <property type="term" value="F:ATP binding"/>
    <property type="evidence" value="ECO:0007669"/>
    <property type="project" value="UniProtKB-KW"/>
</dbReference>
<dbReference type="InterPro" id="IPR011009">
    <property type="entry name" value="Kinase-like_dom_sf"/>
</dbReference>
<dbReference type="GO" id="GO:0006884">
    <property type="term" value="P:cell volume homeostasis"/>
    <property type="evidence" value="ECO:0007669"/>
    <property type="project" value="UniProtKB-ARBA"/>
</dbReference>
<evidence type="ECO:0000256" key="12">
    <source>
        <dbReference type="ARBA" id="ARBA00047899"/>
    </source>
</evidence>
<feature type="compositionally biased region" description="Polar residues" evidence="18">
    <location>
        <begin position="670"/>
        <end position="682"/>
    </location>
</feature>
<keyword evidence="21" id="KW-1185">Reference proteome</keyword>
<keyword evidence="6" id="KW-0597">Phosphoprotein</keyword>
<evidence type="ECO:0000256" key="11">
    <source>
        <dbReference type="ARBA" id="ARBA00022843"/>
    </source>
</evidence>
<feature type="compositionally biased region" description="Low complexity" evidence="18">
    <location>
        <begin position="1907"/>
        <end position="1919"/>
    </location>
</feature>
<dbReference type="InterPro" id="IPR050588">
    <property type="entry name" value="WNK_Ser-Thr_kinase"/>
</dbReference>
<reference evidence="20" key="3">
    <citation type="submission" date="2025-09" db="UniProtKB">
        <authorList>
            <consortium name="Ensembl"/>
        </authorList>
    </citation>
    <scope>IDENTIFICATION</scope>
</reference>
<evidence type="ECO:0000256" key="4">
    <source>
        <dbReference type="ARBA" id="ARBA00022490"/>
    </source>
</evidence>
<evidence type="ECO:0000256" key="13">
    <source>
        <dbReference type="ARBA" id="ARBA00048679"/>
    </source>
</evidence>
<dbReference type="GO" id="GO:0004674">
    <property type="term" value="F:protein serine/threonine kinase activity"/>
    <property type="evidence" value="ECO:0007669"/>
    <property type="project" value="UniProtKB-KW"/>
</dbReference>
<reference evidence="20" key="2">
    <citation type="submission" date="2025-08" db="UniProtKB">
        <authorList>
            <consortium name="Ensembl"/>
        </authorList>
    </citation>
    <scope>IDENTIFICATION</scope>
</reference>
<feature type="compositionally biased region" description="Low complexity" evidence="18">
    <location>
        <begin position="964"/>
        <end position="985"/>
    </location>
</feature>
<protein>
    <recommendedName>
        <fullName evidence="15">Serine/threonine-protein kinase WNK3</fullName>
        <ecNumber evidence="3">2.7.11.1</ecNumber>
    </recommendedName>
    <alternativeName>
        <fullName evidence="16">Protein kinase lysine-deficient 3</fullName>
    </alternativeName>
    <alternativeName>
        <fullName evidence="17">Protein kinase with no lysine 3</fullName>
    </alternativeName>
</protein>
<dbReference type="FunFam" id="3.10.20.90:FF:000007">
    <property type="entry name" value="Serine/threonine-protein kinase WNK1 isoform 1"/>
    <property type="match status" value="1"/>
</dbReference>
<feature type="compositionally biased region" description="Low complexity" evidence="18">
    <location>
        <begin position="2121"/>
        <end position="2137"/>
    </location>
</feature>
<keyword evidence="7" id="KW-0808">Transferase</keyword>
<dbReference type="CTD" id="65267"/>
<dbReference type="InterPro" id="IPR000719">
    <property type="entry name" value="Prot_kinase_dom"/>
</dbReference>
<dbReference type="Gene3D" id="1.10.510.10">
    <property type="entry name" value="Transferase(Phosphotransferase) domain 1"/>
    <property type="match status" value="1"/>
</dbReference>
<evidence type="ECO:0000256" key="18">
    <source>
        <dbReference type="SAM" id="MobiDB-lite"/>
    </source>
</evidence>
<dbReference type="InterPro" id="IPR008271">
    <property type="entry name" value="Ser/Thr_kinase_AS"/>
</dbReference>
<evidence type="ECO:0000256" key="1">
    <source>
        <dbReference type="ARBA" id="ARBA00001946"/>
    </source>
</evidence>
<dbReference type="GeneID" id="108425563"/>
<feature type="compositionally biased region" description="Low complexity" evidence="18">
    <location>
        <begin position="1578"/>
        <end position="1591"/>
    </location>
</feature>
<feature type="region of interest" description="Disordered" evidence="18">
    <location>
        <begin position="1852"/>
        <end position="1957"/>
    </location>
</feature>
<dbReference type="FunFam" id="1.10.510.10:FF:000006">
    <property type="entry name" value="Serine/threonine-protein kinase WNK1 isoform 2"/>
    <property type="match status" value="1"/>
</dbReference>
<evidence type="ECO:0000256" key="5">
    <source>
        <dbReference type="ARBA" id="ARBA00022527"/>
    </source>
</evidence>
<keyword evidence="8" id="KW-0547">Nucleotide-binding</keyword>
<dbReference type="Ensembl" id="ENSPNAT00000037301.2">
    <property type="protein sequence ID" value="ENSPNAP00000032383.2"/>
    <property type="gene ID" value="ENSPNAG00000020302.2"/>
</dbReference>
<keyword evidence="4" id="KW-0963">Cytoplasm</keyword>
<evidence type="ECO:0000256" key="9">
    <source>
        <dbReference type="ARBA" id="ARBA00022777"/>
    </source>
</evidence>
<dbReference type="InterPro" id="IPR056865">
    <property type="entry name" value="CCTL2_WNK"/>
</dbReference>
<feature type="region of interest" description="Disordered" evidence="18">
    <location>
        <begin position="1"/>
        <end position="102"/>
    </location>
</feature>
<feature type="compositionally biased region" description="Pro residues" evidence="18">
    <location>
        <begin position="1592"/>
        <end position="1603"/>
    </location>
</feature>
<feature type="compositionally biased region" description="Polar residues" evidence="18">
    <location>
        <begin position="569"/>
        <end position="584"/>
    </location>
</feature>
<keyword evidence="9" id="KW-0418">Kinase</keyword>
<reference evidence="20 21" key="1">
    <citation type="submission" date="2020-10" db="EMBL/GenBank/DDBJ databases">
        <title>Pygocentrus nattereri (red-bellied piranha) genome, fPygNat1, primary haplotype.</title>
        <authorList>
            <person name="Myers G."/>
            <person name="Meyer A."/>
            <person name="Karagic N."/>
            <person name="Pippel M."/>
            <person name="Winkler S."/>
            <person name="Tracey A."/>
            <person name="Wood J."/>
            <person name="Formenti G."/>
            <person name="Howe K."/>
            <person name="Fedrigo O."/>
            <person name="Jarvis E.D."/>
        </authorList>
    </citation>
    <scope>NUCLEOTIDE SEQUENCE [LARGE SCALE GENOMIC DNA]</scope>
</reference>
<feature type="region of interest" description="Disordered" evidence="18">
    <location>
        <begin position="744"/>
        <end position="775"/>
    </location>
</feature>
<evidence type="ECO:0000256" key="17">
    <source>
        <dbReference type="ARBA" id="ARBA00083534"/>
    </source>
</evidence>
<feature type="region of interest" description="Disordered" evidence="18">
    <location>
        <begin position="114"/>
        <end position="197"/>
    </location>
</feature>
<comment type="subunit">
    <text evidence="14">Interacts with WNK1 and WNK4.</text>
</comment>
<keyword evidence="5" id="KW-0723">Serine/threonine-protein kinase</keyword>
<dbReference type="GO" id="GO:0005737">
    <property type="term" value="C:cytoplasm"/>
    <property type="evidence" value="ECO:0007669"/>
    <property type="project" value="UniProtKB-SubCell"/>
</dbReference>
<dbReference type="Pfam" id="PF12202">
    <property type="entry name" value="OSR1_C"/>
    <property type="match status" value="1"/>
</dbReference>
<feature type="region of interest" description="Disordered" evidence="18">
    <location>
        <begin position="1259"/>
        <end position="1279"/>
    </location>
</feature>
<feature type="region of interest" description="Disordered" evidence="18">
    <location>
        <begin position="2107"/>
        <end position="2137"/>
    </location>
</feature>
<feature type="region of interest" description="Disordered" evidence="18">
    <location>
        <begin position="882"/>
        <end position="909"/>
    </location>
</feature>
<dbReference type="FunFam" id="3.10.20.90:FF:000166">
    <property type="entry name" value="serine/threonine-protein kinase WNK3 isoform X1"/>
    <property type="match status" value="1"/>
</dbReference>
<dbReference type="Pfam" id="PF24889">
    <property type="entry name" value="CCTL2_WNK"/>
    <property type="match status" value="1"/>
</dbReference>
<comment type="subcellular location">
    <subcellularLocation>
        <location evidence="2">Cytoplasm</location>
    </subcellularLocation>
</comment>
<dbReference type="GeneTree" id="ENSGT00940000160145"/>
<dbReference type="SUPFAM" id="SSF56112">
    <property type="entry name" value="Protein kinase-like (PK-like)"/>
    <property type="match status" value="1"/>
</dbReference>
<dbReference type="EC" id="2.7.11.1" evidence="3"/>
<evidence type="ECO:0000259" key="19">
    <source>
        <dbReference type="PROSITE" id="PS50011"/>
    </source>
</evidence>
<evidence type="ECO:0000256" key="7">
    <source>
        <dbReference type="ARBA" id="ARBA00022679"/>
    </source>
</evidence>
<feature type="domain" description="Protein kinase" evidence="19">
    <location>
        <begin position="205"/>
        <end position="463"/>
    </location>
</feature>
<evidence type="ECO:0000256" key="8">
    <source>
        <dbReference type="ARBA" id="ARBA00022741"/>
    </source>
</evidence>
<proteinExistence type="predicted"/>
<evidence type="ECO:0000313" key="21">
    <source>
        <dbReference type="Proteomes" id="UP001501920"/>
    </source>
</evidence>
<dbReference type="SMART" id="SM00220">
    <property type="entry name" value="S_TKc"/>
    <property type="match status" value="1"/>
</dbReference>
<feature type="compositionally biased region" description="Acidic residues" evidence="18">
    <location>
        <begin position="114"/>
        <end position="123"/>
    </location>
</feature>
<evidence type="ECO:0000256" key="10">
    <source>
        <dbReference type="ARBA" id="ARBA00022840"/>
    </source>
</evidence>
<dbReference type="PROSITE" id="PS50011">
    <property type="entry name" value="PROTEIN_KINASE_DOM"/>
    <property type="match status" value="1"/>
</dbReference>
<dbReference type="FunFam" id="3.30.200.20:FF:000494">
    <property type="entry name" value="serine/threonine-protein kinase WNK2 isoform X2"/>
    <property type="match status" value="1"/>
</dbReference>
<name>A0A3B4E9L2_PYGNA</name>
<feature type="compositionally biased region" description="Polar residues" evidence="18">
    <location>
        <begin position="1625"/>
        <end position="1642"/>
    </location>
</feature>
<feature type="region of interest" description="Disordered" evidence="18">
    <location>
        <begin position="1477"/>
        <end position="1648"/>
    </location>
</feature>
<accession>A0A3B4E9L2</accession>
<dbReference type="Gene3D" id="3.30.200.20">
    <property type="entry name" value="Phosphorylase Kinase, domain 1"/>
    <property type="match status" value="1"/>
</dbReference>
<feature type="compositionally biased region" description="Polar residues" evidence="18">
    <location>
        <begin position="42"/>
        <end position="51"/>
    </location>
</feature>
<feature type="region of interest" description="Disordered" evidence="18">
    <location>
        <begin position="1333"/>
        <end position="1453"/>
    </location>
</feature>
<evidence type="ECO:0000313" key="20">
    <source>
        <dbReference type="Ensembl" id="ENSPNAP00000032383.2"/>
    </source>
</evidence>
<dbReference type="PANTHER" id="PTHR13902">
    <property type="entry name" value="SERINE/THREONINE-PROTEIN KINASE WNK WITH NO LYSINE -RELATED"/>
    <property type="match status" value="1"/>
</dbReference>
<dbReference type="Gene3D" id="3.10.20.90">
    <property type="entry name" value="Phosphatidylinositol 3-kinase Catalytic Subunit, Chain A, domain 1"/>
    <property type="match status" value="2"/>
</dbReference>
<evidence type="ECO:0000256" key="16">
    <source>
        <dbReference type="ARBA" id="ARBA00080935"/>
    </source>
</evidence>
<keyword evidence="11" id="KW-0832">Ubl conjugation</keyword>
<evidence type="ECO:0000256" key="15">
    <source>
        <dbReference type="ARBA" id="ARBA00071800"/>
    </source>
</evidence>
<feature type="compositionally biased region" description="Basic and acidic residues" evidence="18">
    <location>
        <begin position="15"/>
        <end position="41"/>
    </location>
</feature>
<feature type="compositionally biased region" description="Basic residues" evidence="18">
    <location>
        <begin position="1882"/>
        <end position="1896"/>
    </location>
</feature>
<feature type="region of interest" description="Disordered" evidence="18">
    <location>
        <begin position="548"/>
        <end position="587"/>
    </location>
</feature>
<feature type="region of interest" description="Disordered" evidence="18">
    <location>
        <begin position="1091"/>
        <end position="1122"/>
    </location>
</feature>
<comment type="catalytic activity">
    <reaction evidence="13">
        <text>L-seryl-[protein] + ATP = O-phospho-L-seryl-[protein] + ADP + H(+)</text>
        <dbReference type="Rhea" id="RHEA:17989"/>
        <dbReference type="Rhea" id="RHEA-COMP:9863"/>
        <dbReference type="Rhea" id="RHEA-COMP:11604"/>
        <dbReference type="ChEBI" id="CHEBI:15378"/>
        <dbReference type="ChEBI" id="CHEBI:29999"/>
        <dbReference type="ChEBI" id="CHEBI:30616"/>
        <dbReference type="ChEBI" id="CHEBI:83421"/>
        <dbReference type="ChEBI" id="CHEBI:456216"/>
        <dbReference type="EC" id="2.7.11.1"/>
    </reaction>
</comment>
<feature type="compositionally biased region" description="Acidic residues" evidence="18">
    <location>
        <begin position="1810"/>
        <end position="1819"/>
    </location>
</feature>
<dbReference type="RefSeq" id="XP_017549777.1">
    <property type="nucleotide sequence ID" value="XM_017694288.2"/>
</dbReference>
<evidence type="ECO:0000256" key="3">
    <source>
        <dbReference type="ARBA" id="ARBA00012513"/>
    </source>
</evidence>
<feature type="compositionally biased region" description="Basic and acidic residues" evidence="18">
    <location>
        <begin position="1771"/>
        <end position="1791"/>
    </location>
</feature>
<feature type="region of interest" description="Disordered" evidence="18">
    <location>
        <begin position="924"/>
        <end position="985"/>
    </location>
</feature>
<feature type="compositionally biased region" description="Gly residues" evidence="18">
    <location>
        <begin position="60"/>
        <end position="71"/>
    </location>
</feature>
<dbReference type="Proteomes" id="UP001501920">
    <property type="component" value="Chromosome 9"/>
</dbReference>
<feature type="compositionally biased region" description="Polar residues" evidence="18">
    <location>
        <begin position="1393"/>
        <end position="1404"/>
    </location>
</feature>
<feature type="compositionally biased region" description="Low complexity" evidence="18">
    <location>
        <begin position="1405"/>
        <end position="1414"/>
    </location>
</feature>
<feature type="compositionally biased region" description="Basic and acidic residues" evidence="18">
    <location>
        <begin position="948"/>
        <end position="959"/>
    </location>
</feature>
<dbReference type="CDD" id="cd14031">
    <property type="entry name" value="STKc_WNK3"/>
    <property type="match status" value="1"/>
</dbReference>
<dbReference type="PROSITE" id="PS00108">
    <property type="entry name" value="PROTEIN_KINASE_ST"/>
    <property type="match status" value="1"/>
</dbReference>
<feature type="compositionally biased region" description="Low complexity" evidence="18">
    <location>
        <begin position="1356"/>
        <end position="1365"/>
    </location>
</feature>
<sequence>MATDPGEPTATEESSGEKADGEREEERAQGSRAVRERERTRSTPSDFPSSQTEERRTGRGEGAGGRAGGGEDGQEVEGPARPLSFSTPSSPAAGGPRLRRENKRFFRKSVEICEEEDELEEAPDAPHSAPQFERRASDSVFSGGDQQLPGSASAALGEDGTQGGAQDPEKGASSVPALKGKERDREQEEEAEMKAVATSPGGRFLKFDIELGRGAFKTVYKGLDTETWVEVAWCELQDRKLTKAEQQRFKEEAEMLKGLQHPNIVRFYDSWESVLRGKKCIVLVTELMTSGTLKTYLKRFKVMKPKVLRSWCRQILKGLQFLHTRTPPIVHRDLKCDNIFITGPTGSVKIGDLGLATLMRTSFAKSVIGTPEFMAPEMYEEHYDESVDVYAFGMCMLEMATSEYPYSECQNAAQIYRKVTSGIKPASFDKVNDPEIKEIIEGCIRQNRGERLSIKDLLNHAFFGEDTGVRVELAEEDTGCQDCLALRIWVEEPKKLKGKHKDNEAIEFSYDLENDSAEEVALEMVKSGFFHESDAKVVGKSIRDRVAQIKKSRERRQQQTLEERRDSSALASASFPSVQPSCPSSLGPGAAVATAVAAVTAAPAGATGGQGEAEDLPEVDQHVRQQIHSSTTLGHTEVEGLSAVSGESFASGQSQAYSLAGDTGNPYAHAQSSYPPGTSVVQSAGVVPHPQMVPIGQSGGVPNVPIGLSGGTSGMSIGQSGGGAPNIPVGQTFIQPVAMATQVSSGVPQQYSQESPDQSANRHSSSGPTSVNGEESQLLLVNGKLERVKSQRRSSYQRPERTTHFQLSMLQVSNTGDNMVECQLETHSNKMVTFKFDIEGDAPEDIADYMVEEDFVLESEKEKFVGDLRAIVKKAQEILSTQSQTGSMEQLHVSTPSSSTMDSAPQSSPVGRWRFFINQTIRHRDSHSNQGASTPPPGGESQGPNTTETERASDHEGSQHSDNLSGLASPPCASLSAPSPPSSIMSVPASVAVSSVLDVTSSDSVPLTLLMFPGSAAPATSADIAATPQPAAGKVSASTIQAPVPNLASVLPVTPFPAPETVPASAASMASTANFGPGDTVAIVHRLPESQQALSGTSAQSTPTASMVNRGDHVQQQQQQQLPQAALPTAQKAEILQQVLPPKQLKETQPIQLTVASIDQAQMHQNQLLLQQQQQLHQTVQQTIQQSVHQLTQQAQLQPSHTEMRTLPQPKLMETVPQPLAQSGLAKAPEQNTQYMAFQAHHTVSHLPSTQQLVLQQIPQQQGQPEPLPQPPDQQTVHLQSHIPQQQASLEQVQPQAVVQQQAVTMQQYVQQEKIQPPTVLAMQVQQAFQTQDPLQHRAQVQSAGPQQEPAEQLHPQPVVQQVPQETLHSQPTAPPVQKQPSLQQSESEHSTGEASITEDSQSAPLQPSSDVSLPPLPLIETSLPTLAHMLTPSPAQPSSVAESDSEGPPKIEFVDNRIKTLDEKLRTLLYQEYSGTSTSAGSASASTYAPASALAAASASAGGDESSESYSLPPSAFPPPPASSSDTSPHSSSCTTSSTTSRSSSTSPDGEKERMEKENMTQSTLAPSTAVERQPASSSSPPCSLLSHPQEPAPGPTPPPGEPTVLAVPSLSESSAPGDVLWPPSSQQPIPLRPGQQQQHNAGGGYFGLNLTCPSIRNPVSKKSWTRKFKSWACKLRHSASLFKKPRVQQDGNSSSQGLREEKETPSNIQPCTRRGRFQVTPVVQPTDPPPPPEAVPVEGSVHRTVGRFSVTQAEQREDQLTDSSPVSPDLERERRRTKGKEGEKEERRTPVPGHHPPRSHTHSPLGSSDDESEVEDEDLRRELHKLREKHIKEVVSLQAQQNRELQDLYKQLRSLKDQRQPLPLSRTPPLPTAPLAISPRRPRPAKTKLRTRPHSHMDNNGITHQGSLQQSSSYSGGEQARLHSHCNPEKQASLSTRRDHSPPAQGSASKKSTFTDELHKLVDDWTKEAVGPAQTKPSLNQIKQIQQVQELGGWNQATEASPPGWFPTTPLSNKNATVPSGLSTMTCPSYSSTAGQAQPPLTQAPIASLAQQSLHLQSQAFQPLQYGQPPLHQQQMQLLPGSLPLSQPQLLPQPQLQTLAPLASVPASSVPTPLPPHTTPSSTHISTTGPQLAPPTSITAANSSTSTVAGQDTITVATFCSCSSTNSSCSSCCSTSALSASAKLHPTPPTSALPLGQQ</sequence>
<dbReference type="Pfam" id="PF00069">
    <property type="entry name" value="Pkinase"/>
    <property type="match status" value="1"/>
</dbReference>
<feature type="compositionally biased region" description="Polar residues" evidence="18">
    <location>
        <begin position="1333"/>
        <end position="1346"/>
    </location>
</feature>
<comment type="catalytic activity">
    <reaction evidence="12">
        <text>L-threonyl-[protein] + ATP = O-phospho-L-threonyl-[protein] + ADP + H(+)</text>
        <dbReference type="Rhea" id="RHEA:46608"/>
        <dbReference type="Rhea" id="RHEA-COMP:11060"/>
        <dbReference type="Rhea" id="RHEA-COMP:11605"/>
        <dbReference type="ChEBI" id="CHEBI:15378"/>
        <dbReference type="ChEBI" id="CHEBI:30013"/>
        <dbReference type="ChEBI" id="CHEBI:30616"/>
        <dbReference type="ChEBI" id="CHEBI:61977"/>
        <dbReference type="ChEBI" id="CHEBI:456216"/>
        <dbReference type="EC" id="2.7.11.1"/>
    </reaction>
</comment>
<evidence type="ECO:0000256" key="14">
    <source>
        <dbReference type="ARBA" id="ARBA00063874"/>
    </source>
</evidence>